<dbReference type="EMBL" id="QGKY02001250">
    <property type="protein sequence ID" value="KAF2561167.1"/>
    <property type="molecule type" value="Genomic_DNA"/>
</dbReference>
<protein>
    <submittedName>
        <fullName evidence="1">Uncharacterized protein</fullName>
    </submittedName>
</protein>
<accession>A0A8S9HVM5</accession>
<dbReference type="AlphaFoldDB" id="A0A8S9HVM5"/>
<comment type="caution">
    <text evidence="1">The sequence shown here is derived from an EMBL/GenBank/DDBJ whole genome shotgun (WGS) entry which is preliminary data.</text>
</comment>
<evidence type="ECO:0000313" key="1">
    <source>
        <dbReference type="EMBL" id="KAF2561167.1"/>
    </source>
</evidence>
<reference evidence="1" key="1">
    <citation type="submission" date="2019-12" db="EMBL/GenBank/DDBJ databases">
        <title>Genome sequencing and annotation of Brassica cretica.</title>
        <authorList>
            <person name="Studholme D.J."/>
            <person name="Sarris P.F."/>
        </authorList>
    </citation>
    <scope>NUCLEOTIDE SEQUENCE</scope>
    <source>
        <strain evidence="1">PFS-102/07</strain>
        <tissue evidence="1">Leaf</tissue>
    </source>
</reference>
<organism evidence="1">
    <name type="scientific">Brassica cretica</name>
    <name type="common">Mustard</name>
    <dbReference type="NCBI Taxonomy" id="69181"/>
    <lineage>
        <taxon>Eukaryota</taxon>
        <taxon>Viridiplantae</taxon>
        <taxon>Streptophyta</taxon>
        <taxon>Embryophyta</taxon>
        <taxon>Tracheophyta</taxon>
        <taxon>Spermatophyta</taxon>
        <taxon>Magnoliopsida</taxon>
        <taxon>eudicotyledons</taxon>
        <taxon>Gunneridae</taxon>
        <taxon>Pentapetalae</taxon>
        <taxon>rosids</taxon>
        <taxon>malvids</taxon>
        <taxon>Brassicales</taxon>
        <taxon>Brassicaceae</taxon>
        <taxon>Brassiceae</taxon>
        <taxon>Brassica</taxon>
    </lineage>
</organism>
<gene>
    <name evidence="1" type="ORF">F2Q70_00017096</name>
</gene>
<sequence>MVKVLNVCIDRNRGPLLMYELVDFPVYYPLRDSVDFLTTRLDALQQEMVMIQRQLDSQAEPLPLVDRRTRPSIGIDFPVYYPLRDSVDFLTTRLDALQQEMVMIQRQLDSQAEPLPLVDRRTRPSIGNLLKEDVYQEPKDISETSYARLEMQQRSIGNLQHRSMQVRLLEKD</sequence>
<name>A0A8S9HVM5_BRACR</name>
<proteinExistence type="predicted"/>